<dbReference type="EMBL" id="CM042014">
    <property type="protein sequence ID" value="KAI3720543.1"/>
    <property type="molecule type" value="Genomic_DNA"/>
</dbReference>
<sequence>MTNICGLCILKRNTRKNGKVERQDGKTKTKCPLSNNHLPDPTYKLKLGKMYYLVPGAGGEATVEKKDQVTAGTKRIKVVITKQQLRELVSGLTVQDASTPDLLQSIPEGDE</sequence>
<reference evidence="1 2" key="2">
    <citation type="journal article" date="2022" name="Mol. Ecol. Resour.">
        <title>The genomes of chicory, endive, great burdock and yacon provide insights into Asteraceae paleo-polyploidization history and plant inulin production.</title>
        <authorList>
            <person name="Fan W."/>
            <person name="Wang S."/>
            <person name="Wang H."/>
            <person name="Wang A."/>
            <person name="Jiang F."/>
            <person name="Liu H."/>
            <person name="Zhao H."/>
            <person name="Xu D."/>
            <person name="Zhang Y."/>
        </authorList>
    </citation>
    <scope>NUCLEOTIDE SEQUENCE [LARGE SCALE GENOMIC DNA]</scope>
    <source>
        <strain evidence="2">cv. Punajuju</strain>
        <tissue evidence="1">Leaves</tissue>
    </source>
</reference>
<comment type="caution">
    <text evidence="1">The sequence shown here is derived from an EMBL/GenBank/DDBJ whole genome shotgun (WGS) entry which is preliminary data.</text>
</comment>
<proteinExistence type="predicted"/>
<keyword evidence="2" id="KW-1185">Reference proteome</keyword>
<dbReference type="Proteomes" id="UP001055811">
    <property type="component" value="Linkage Group LG06"/>
</dbReference>
<reference evidence="2" key="1">
    <citation type="journal article" date="2022" name="Mol. Ecol. Resour.">
        <title>The genomes of chicory, endive, great burdock and yacon provide insights into Asteraceae palaeo-polyploidization history and plant inulin production.</title>
        <authorList>
            <person name="Fan W."/>
            <person name="Wang S."/>
            <person name="Wang H."/>
            <person name="Wang A."/>
            <person name="Jiang F."/>
            <person name="Liu H."/>
            <person name="Zhao H."/>
            <person name="Xu D."/>
            <person name="Zhang Y."/>
        </authorList>
    </citation>
    <scope>NUCLEOTIDE SEQUENCE [LARGE SCALE GENOMIC DNA]</scope>
    <source>
        <strain evidence="2">cv. Punajuju</strain>
    </source>
</reference>
<gene>
    <name evidence="1" type="ORF">L2E82_31530</name>
</gene>
<name>A0ACB9BG62_CICIN</name>
<protein>
    <submittedName>
        <fullName evidence="1">Uncharacterized protein</fullName>
    </submittedName>
</protein>
<organism evidence="1 2">
    <name type="scientific">Cichorium intybus</name>
    <name type="common">Chicory</name>
    <dbReference type="NCBI Taxonomy" id="13427"/>
    <lineage>
        <taxon>Eukaryota</taxon>
        <taxon>Viridiplantae</taxon>
        <taxon>Streptophyta</taxon>
        <taxon>Embryophyta</taxon>
        <taxon>Tracheophyta</taxon>
        <taxon>Spermatophyta</taxon>
        <taxon>Magnoliopsida</taxon>
        <taxon>eudicotyledons</taxon>
        <taxon>Gunneridae</taxon>
        <taxon>Pentapetalae</taxon>
        <taxon>asterids</taxon>
        <taxon>campanulids</taxon>
        <taxon>Asterales</taxon>
        <taxon>Asteraceae</taxon>
        <taxon>Cichorioideae</taxon>
        <taxon>Cichorieae</taxon>
        <taxon>Cichoriinae</taxon>
        <taxon>Cichorium</taxon>
    </lineage>
</organism>
<accession>A0ACB9BG62</accession>
<evidence type="ECO:0000313" key="1">
    <source>
        <dbReference type="EMBL" id="KAI3720543.1"/>
    </source>
</evidence>
<evidence type="ECO:0000313" key="2">
    <source>
        <dbReference type="Proteomes" id="UP001055811"/>
    </source>
</evidence>